<reference evidence="2" key="1">
    <citation type="submission" date="2025-08" db="UniProtKB">
        <authorList>
            <consortium name="RefSeq"/>
        </authorList>
    </citation>
    <scope>IDENTIFICATION</scope>
</reference>
<dbReference type="FunCoup" id="A0A1U8AEW1">
    <property type="interactions" value="1189"/>
</dbReference>
<sequence>MVLLQSSSGSPICSLLLPPRSLSFSRNSIFYSKHRFKFPRKSMSILACSAPNALPKTEQEFMEAVAKADGDEENSLPAVRSYENDLGRLTLIGGVAFQQALTAAAADGGGAADEHIASGMPTMVVETVFPGPSDEHSTVSTRLFLSARKVKEKARKLRSTLTADVLSGTTSQNILTMTFRQVVLQQLWSFELVVFSPGTKRNMGDLESPREQVPVFFTLSSSDGQVLSMLAEAICKFSLECTESDFLENSLGKTSNNIFQWFHKSKRIDWNGSSVSIYETFEDEIIKNAKDLLEKFNAMKADYRPKKIKNHWWMSSTYSKMEKIGGPEFGSWISEYIPAYRLQIDAAKLKNVKFEGWKRSGDNRWEVLLTHSQMVGLANIIDMYYEDLYTLPNKQLCSGVVADLTNLSKNKRTSLSKLLSVVLAGGLILVSVSVLTQLCWPRINKGRKYPVTHFPVLLSEDDCYHHKFLEENELETLCVSIIKKIKEAFGWPGDILMDRDSGVWIGELPNYLRRNGSMDPVKEIVSNSGEDISMCSIAPNKSEGDASISAQDIASYQVVLSKDGKIIGFQPTSRLAVNHWGGNPLAQELYGGRKLSPGLIEPGLNIPRPDEIVLIELLMSVNPESRFALARAIK</sequence>
<dbReference type="Proteomes" id="UP000189703">
    <property type="component" value="Unplaced"/>
</dbReference>
<dbReference type="eggNOG" id="ENOG502QU9R">
    <property type="taxonomic scope" value="Eukaryota"/>
</dbReference>
<gene>
    <name evidence="2" type="primary">LOC104599506</name>
</gene>
<dbReference type="PANTHER" id="PTHR35694">
    <property type="entry name" value="DENEDDYLASE"/>
    <property type="match status" value="1"/>
</dbReference>
<dbReference type="OrthoDB" id="1894747at2759"/>
<protein>
    <submittedName>
        <fullName evidence="2">Uncharacterized protein LOC104599506 isoform X1</fullName>
    </submittedName>
</protein>
<evidence type="ECO:0000313" key="2">
    <source>
        <dbReference type="RefSeq" id="XP_010260373.1"/>
    </source>
</evidence>
<dbReference type="STRING" id="4432.A0A1U8AEW1"/>
<keyword evidence="1" id="KW-1185">Reference proteome</keyword>
<proteinExistence type="predicted"/>
<dbReference type="GeneID" id="104599506"/>
<dbReference type="RefSeq" id="XP_010260373.1">
    <property type="nucleotide sequence ID" value="XM_010262071.2"/>
</dbReference>
<dbReference type="AlphaFoldDB" id="A0A1U8AEW1"/>
<accession>A0A1U8AEW1</accession>
<dbReference type="KEGG" id="nnu:104599506"/>
<dbReference type="PANTHER" id="PTHR35694:SF1">
    <property type="entry name" value="DENEDDYLASE"/>
    <property type="match status" value="1"/>
</dbReference>
<evidence type="ECO:0000313" key="1">
    <source>
        <dbReference type="Proteomes" id="UP000189703"/>
    </source>
</evidence>
<organism evidence="1 2">
    <name type="scientific">Nelumbo nucifera</name>
    <name type="common">Sacred lotus</name>
    <dbReference type="NCBI Taxonomy" id="4432"/>
    <lineage>
        <taxon>Eukaryota</taxon>
        <taxon>Viridiplantae</taxon>
        <taxon>Streptophyta</taxon>
        <taxon>Embryophyta</taxon>
        <taxon>Tracheophyta</taxon>
        <taxon>Spermatophyta</taxon>
        <taxon>Magnoliopsida</taxon>
        <taxon>Proteales</taxon>
        <taxon>Nelumbonaceae</taxon>
        <taxon>Nelumbo</taxon>
    </lineage>
</organism>
<dbReference type="InParanoid" id="A0A1U8AEW1"/>
<name>A0A1U8AEW1_NELNU</name>
<dbReference type="OMA" id="WSDEIKV"/>